<name>A0A6L2NYH2_TANCI</name>
<gene>
    <name evidence="1" type="ORF">Tci_063211</name>
</gene>
<proteinExistence type="predicted"/>
<reference evidence="1" key="1">
    <citation type="journal article" date="2019" name="Sci. Rep.">
        <title>Draft genome of Tanacetum cinerariifolium, the natural source of mosquito coil.</title>
        <authorList>
            <person name="Yamashiro T."/>
            <person name="Shiraishi A."/>
            <person name="Satake H."/>
            <person name="Nakayama K."/>
        </authorList>
    </citation>
    <scope>NUCLEOTIDE SEQUENCE</scope>
</reference>
<dbReference type="PANTHER" id="PTHR11439">
    <property type="entry name" value="GAG-POL-RELATED RETROTRANSPOSON"/>
    <property type="match status" value="1"/>
</dbReference>
<dbReference type="PANTHER" id="PTHR11439:SF467">
    <property type="entry name" value="INTEGRASE CATALYTIC DOMAIN-CONTAINING PROTEIN"/>
    <property type="match status" value="1"/>
</dbReference>
<dbReference type="AlphaFoldDB" id="A0A6L2NYH2"/>
<protein>
    <submittedName>
        <fullName evidence="1">Gag-Pol polyprotein</fullName>
    </submittedName>
</protein>
<accession>A0A6L2NYH2</accession>
<organism evidence="1">
    <name type="scientific">Tanacetum cinerariifolium</name>
    <name type="common">Dalmatian daisy</name>
    <name type="synonym">Chrysanthemum cinerariifolium</name>
    <dbReference type="NCBI Taxonomy" id="118510"/>
    <lineage>
        <taxon>Eukaryota</taxon>
        <taxon>Viridiplantae</taxon>
        <taxon>Streptophyta</taxon>
        <taxon>Embryophyta</taxon>
        <taxon>Tracheophyta</taxon>
        <taxon>Spermatophyta</taxon>
        <taxon>Magnoliopsida</taxon>
        <taxon>eudicotyledons</taxon>
        <taxon>Gunneridae</taxon>
        <taxon>Pentapetalae</taxon>
        <taxon>asterids</taxon>
        <taxon>campanulids</taxon>
        <taxon>Asterales</taxon>
        <taxon>Asteraceae</taxon>
        <taxon>Asteroideae</taxon>
        <taxon>Anthemideae</taxon>
        <taxon>Anthemidinae</taxon>
        <taxon>Tanacetum</taxon>
    </lineage>
</organism>
<dbReference type="CDD" id="cd09272">
    <property type="entry name" value="RNase_HI_RT_Ty1"/>
    <property type="match status" value="1"/>
</dbReference>
<sequence>MQDCKPISISFPTNVKLSSKMSPSSEKERMDMSRVPYALAVGRLVEHWEAVKRIFKYLKGNSYVALCFGESNFTVKGYVDSNYTCDLDGSKSTTRYVLTLSGETVRWVSKLQLIVATSTTEAEYVAAAQASKELVWLKMLLEELRHKQEKITLFCDN</sequence>
<comment type="caution">
    <text evidence="1">The sequence shown here is derived from an EMBL/GenBank/DDBJ whole genome shotgun (WGS) entry which is preliminary data.</text>
</comment>
<evidence type="ECO:0000313" key="1">
    <source>
        <dbReference type="EMBL" id="GEU91233.1"/>
    </source>
</evidence>
<dbReference type="EMBL" id="BKCJ010010361">
    <property type="protein sequence ID" value="GEU91233.1"/>
    <property type="molecule type" value="Genomic_DNA"/>
</dbReference>